<organism evidence="2 3">
    <name type="scientific">Podospora pseudopauciseta</name>
    <dbReference type="NCBI Taxonomy" id="2093780"/>
    <lineage>
        <taxon>Eukaryota</taxon>
        <taxon>Fungi</taxon>
        <taxon>Dikarya</taxon>
        <taxon>Ascomycota</taxon>
        <taxon>Pezizomycotina</taxon>
        <taxon>Sordariomycetes</taxon>
        <taxon>Sordariomycetidae</taxon>
        <taxon>Sordariales</taxon>
        <taxon>Podosporaceae</taxon>
        <taxon>Podospora</taxon>
    </lineage>
</organism>
<protein>
    <submittedName>
        <fullName evidence="2">Uncharacterized protein</fullName>
    </submittedName>
</protein>
<name>A0ABR0H983_9PEZI</name>
<comment type="caution">
    <text evidence="2">The sequence shown here is derived from an EMBL/GenBank/DDBJ whole genome shotgun (WGS) entry which is preliminary data.</text>
</comment>
<evidence type="ECO:0000313" key="3">
    <source>
        <dbReference type="Proteomes" id="UP001326199"/>
    </source>
</evidence>
<feature type="region of interest" description="Disordered" evidence="1">
    <location>
        <begin position="141"/>
        <end position="167"/>
    </location>
</feature>
<evidence type="ECO:0000256" key="1">
    <source>
        <dbReference type="SAM" id="MobiDB-lite"/>
    </source>
</evidence>
<dbReference type="RefSeq" id="XP_062764551.1">
    <property type="nucleotide sequence ID" value="XM_062906212.1"/>
</dbReference>
<accession>A0ABR0H983</accession>
<feature type="region of interest" description="Disordered" evidence="1">
    <location>
        <begin position="218"/>
        <end position="238"/>
    </location>
</feature>
<evidence type="ECO:0000313" key="2">
    <source>
        <dbReference type="EMBL" id="KAK4664585.1"/>
    </source>
</evidence>
<keyword evidence="3" id="KW-1185">Reference proteome</keyword>
<feature type="compositionally biased region" description="Basic and acidic residues" evidence="1">
    <location>
        <begin position="224"/>
        <end position="238"/>
    </location>
</feature>
<reference evidence="2 3" key="1">
    <citation type="journal article" date="2023" name="bioRxiv">
        <title>High-quality genome assemblies of four members of thePodospora anserinaspecies complex.</title>
        <authorList>
            <person name="Ament-Velasquez S.L."/>
            <person name="Vogan A.A."/>
            <person name="Wallerman O."/>
            <person name="Hartmann F."/>
            <person name="Gautier V."/>
            <person name="Silar P."/>
            <person name="Giraud T."/>
            <person name="Johannesson H."/>
        </authorList>
    </citation>
    <scope>NUCLEOTIDE SEQUENCE [LARGE SCALE GENOMIC DNA]</scope>
    <source>
        <strain evidence="2 3">CBS 411.78</strain>
    </source>
</reference>
<dbReference type="GeneID" id="87926406"/>
<proteinExistence type="predicted"/>
<dbReference type="EMBL" id="JAFFHB010000007">
    <property type="protein sequence ID" value="KAK4664585.1"/>
    <property type="molecule type" value="Genomic_DNA"/>
</dbReference>
<sequence>MSSGLSSPQARMRFPTRVLTSCQLQGQHLCYRYASKQQERRRLAQIALAVQSRQDTDPFKTQIAVRQRETEASNPRQRYSRCRRLLHPFKPTSSGYIILSTPALPNVPPRQQPNPLRQPSEAIGVTYQKLPDGTLFPITTPYYSGPHQDQAKKPPTTPSPHDSTDVGVPEATRLQTYHRTTYQVKSSSTGGKIKVSAPVGNNKAQLFDAIAAAKSITSGSGMRSSKDDSRLVRHRTGGEKKKIGGLVLVGMVGSHAERREITSR</sequence>
<dbReference type="Proteomes" id="UP001326199">
    <property type="component" value="Unassembled WGS sequence"/>
</dbReference>
<gene>
    <name evidence="2" type="ORF">QC763_0087510</name>
</gene>